<feature type="domain" description="Reverse transcriptase Ty1/copia-type" evidence="1">
    <location>
        <begin position="14"/>
        <end position="72"/>
    </location>
</feature>
<proteinExistence type="predicted"/>
<accession>A0AA39SUV1</accession>
<keyword evidence="3" id="KW-1185">Reference proteome</keyword>
<name>A0AA39SUV1_ACESA</name>
<gene>
    <name evidence="2" type="ORF">LWI29_024642</name>
</gene>
<dbReference type="Pfam" id="PF07727">
    <property type="entry name" value="RVT_2"/>
    <property type="match status" value="1"/>
</dbReference>
<dbReference type="EMBL" id="JAUESC010000002">
    <property type="protein sequence ID" value="KAK0605251.1"/>
    <property type="molecule type" value="Genomic_DNA"/>
</dbReference>
<reference evidence="2" key="1">
    <citation type="journal article" date="2022" name="Plant J.">
        <title>Strategies of tolerance reflected in two North American maple genomes.</title>
        <authorList>
            <person name="McEvoy S.L."/>
            <person name="Sezen U.U."/>
            <person name="Trouern-Trend A."/>
            <person name="McMahon S.M."/>
            <person name="Schaberg P.G."/>
            <person name="Yang J."/>
            <person name="Wegrzyn J.L."/>
            <person name="Swenson N.G."/>
        </authorList>
    </citation>
    <scope>NUCLEOTIDE SEQUENCE</scope>
    <source>
        <strain evidence="2">NS2018</strain>
    </source>
</reference>
<dbReference type="PANTHER" id="PTHR11439">
    <property type="entry name" value="GAG-POL-RELATED RETROTRANSPOSON"/>
    <property type="match status" value="1"/>
</dbReference>
<evidence type="ECO:0000259" key="1">
    <source>
        <dbReference type="Pfam" id="PF07727"/>
    </source>
</evidence>
<dbReference type="PANTHER" id="PTHR11439:SF467">
    <property type="entry name" value="INTEGRASE CATALYTIC DOMAIN-CONTAINING PROTEIN"/>
    <property type="match status" value="1"/>
</dbReference>
<sequence length="318" mass="36376">MNLIGTPEELLKTTEYLKREFEMKNLGKTKYCLGLEIERKSDRILIHQSAYIEKILKRFNIDNAHPLSTPMVVRNLDPKKDPFQPLEDGEKILDPEVPYLNAIGALLYLAQCTRPDIAFSVNLLARFSSAPIRRHWNGIKHLFRYLRGTKDLGLYYSKSNNFSGLIGYADAGYLSDPHKARSQTGYVFTYNGTAISWRSTKQTLVATSSNHSEILAFHETSRECVWLRSVIYHIQNTCGFPLSTEMPTPIFEDNAACIAQVRGGYIKGDRTKHISPKFFYTHELQQSRQIDVKQIRSTDNLADLFTKTLPTSTFEKLV</sequence>
<evidence type="ECO:0000313" key="2">
    <source>
        <dbReference type="EMBL" id="KAK0605251.1"/>
    </source>
</evidence>
<dbReference type="InterPro" id="IPR013103">
    <property type="entry name" value="RVT_2"/>
</dbReference>
<reference evidence="2" key="2">
    <citation type="submission" date="2023-06" db="EMBL/GenBank/DDBJ databases">
        <authorList>
            <person name="Swenson N.G."/>
            <person name="Wegrzyn J.L."/>
            <person name="Mcevoy S.L."/>
        </authorList>
    </citation>
    <scope>NUCLEOTIDE SEQUENCE</scope>
    <source>
        <strain evidence="2">NS2018</strain>
        <tissue evidence="2">Leaf</tissue>
    </source>
</reference>
<dbReference type="AlphaFoldDB" id="A0AA39SUV1"/>
<evidence type="ECO:0000313" key="3">
    <source>
        <dbReference type="Proteomes" id="UP001168877"/>
    </source>
</evidence>
<comment type="caution">
    <text evidence="2">The sequence shown here is derived from an EMBL/GenBank/DDBJ whole genome shotgun (WGS) entry which is preliminary data.</text>
</comment>
<dbReference type="Proteomes" id="UP001168877">
    <property type="component" value="Unassembled WGS sequence"/>
</dbReference>
<protein>
    <recommendedName>
        <fullName evidence="1">Reverse transcriptase Ty1/copia-type domain-containing protein</fullName>
    </recommendedName>
</protein>
<dbReference type="CDD" id="cd09272">
    <property type="entry name" value="RNase_HI_RT_Ty1"/>
    <property type="match status" value="1"/>
</dbReference>
<organism evidence="2 3">
    <name type="scientific">Acer saccharum</name>
    <name type="common">Sugar maple</name>
    <dbReference type="NCBI Taxonomy" id="4024"/>
    <lineage>
        <taxon>Eukaryota</taxon>
        <taxon>Viridiplantae</taxon>
        <taxon>Streptophyta</taxon>
        <taxon>Embryophyta</taxon>
        <taxon>Tracheophyta</taxon>
        <taxon>Spermatophyta</taxon>
        <taxon>Magnoliopsida</taxon>
        <taxon>eudicotyledons</taxon>
        <taxon>Gunneridae</taxon>
        <taxon>Pentapetalae</taxon>
        <taxon>rosids</taxon>
        <taxon>malvids</taxon>
        <taxon>Sapindales</taxon>
        <taxon>Sapindaceae</taxon>
        <taxon>Hippocastanoideae</taxon>
        <taxon>Acereae</taxon>
        <taxon>Acer</taxon>
    </lineage>
</organism>